<gene>
    <name evidence="1" type="ORF">HPB47_027592</name>
</gene>
<accession>A0AC60PX66</accession>
<name>A0AC60PX66_IXOPE</name>
<keyword evidence="2" id="KW-1185">Reference proteome</keyword>
<organism evidence="1 2">
    <name type="scientific">Ixodes persulcatus</name>
    <name type="common">Taiga tick</name>
    <dbReference type="NCBI Taxonomy" id="34615"/>
    <lineage>
        <taxon>Eukaryota</taxon>
        <taxon>Metazoa</taxon>
        <taxon>Ecdysozoa</taxon>
        <taxon>Arthropoda</taxon>
        <taxon>Chelicerata</taxon>
        <taxon>Arachnida</taxon>
        <taxon>Acari</taxon>
        <taxon>Parasitiformes</taxon>
        <taxon>Ixodida</taxon>
        <taxon>Ixodoidea</taxon>
        <taxon>Ixodidae</taxon>
        <taxon>Ixodinae</taxon>
        <taxon>Ixodes</taxon>
    </lineage>
</organism>
<proteinExistence type="predicted"/>
<dbReference type="EMBL" id="JABSTQ010009874">
    <property type="protein sequence ID" value="KAG0425220.1"/>
    <property type="molecule type" value="Genomic_DNA"/>
</dbReference>
<reference evidence="1 2" key="1">
    <citation type="journal article" date="2020" name="Cell">
        <title>Large-Scale Comparative Analyses of Tick Genomes Elucidate Their Genetic Diversity and Vector Capacities.</title>
        <authorList>
            <consortium name="Tick Genome and Microbiome Consortium (TIGMIC)"/>
            <person name="Jia N."/>
            <person name="Wang J."/>
            <person name="Shi W."/>
            <person name="Du L."/>
            <person name="Sun Y."/>
            <person name="Zhan W."/>
            <person name="Jiang J.F."/>
            <person name="Wang Q."/>
            <person name="Zhang B."/>
            <person name="Ji P."/>
            <person name="Bell-Sakyi L."/>
            <person name="Cui X.M."/>
            <person name="Yuan T.T."/>
            <person name="Jiang B.G."/>
            <person name="Yang W.F."/>
            <person name="Lam T.T."/>
            <person name="Chang Q.C."/>
            <person name="Ding S.J."/>
            <person name="Wang X.J."/>
            <person name="Zhu J.G."/>
            <person name="Ruan X.D."/>
            <person name="Zhao L."/>
            <person name="Wei J.T."/>
            <person name="Ye R.Z."/>
            <person name="Que T.C."/>
            <person name="Du C.H."/>
            <person name="Zhou Y.H."/>
            <person name="Cheng J.X."/>
            <person name="Dai P.F."/>
            <person name="Guo W.B."/>
            <person name="Han X.H."/>
            <person name="Huang E.J."/>
            <person name="Li L.F."/>
            <person name="Wei W."/>
            <person name="Gao Y.C."/>
            <person name="Liu J.Z."/>
            <person name="Shao H.Z."/>
            <person name="Wang X."/>
            <person name="Wang C.C."/>
            <person name="Yang T.C."/>
            <person name="Huo Q.B."/>
            <person name="Li W."/>
            <person name="Chen H.Y."/>
            <person name="Chen S.E."/>
            <person name="Zhou L.G."/>
            <person name="Ni X.B."/>
            <person name="Tian J.H."/>
            <person name="Sheng Y."/>
            <person name="Liu T."/>
            <person name="Pan Y.S."/>
            <person name="Xia L.Y."/>
            <person name="Li J."/>
            <person name="Zhao F."/>
            <person name="Cao W.C."/>
        </authorList>
    </citation>
    <scope>NUCLEOTIDE SEQUENCE [LARGE SCALE GENOMIC DNA]</scope>
    <source>
        <strain evidence="1">Iper-2018</strain>
    </source>
</reference>
<protein>
    <submittedName>
        <fullName evidence="1">Uncharacterized protein</fullName>
    </submittedName>
</protein>
<sequence length="227" mass="26227">MKTFLAINMLMGIKKLPSYRDFWSSPECLRDPFVSRQMSIHRFGALLTSIHLNDNAVAPNRGSPGFDKLYKSIDESMIRFKGRSALKQYIPMKPIRRGKKVWTRADETGYVCQFQIYAGKADNQSSEQGLGCSGRTYIQDLFFMTSGVLRCWRLIPWRRHIRASRRRWSTCRLRRRALECTQAQDVFKVAVDVLIGASRPRSKEVIGFLTSVLIGERPSKLTFRRVP</sequence>
<dbReference type="Proteomes" id="UP000805193">
    <property type="component" value="Unassembled WGS sequence"/>
</dbReference>
<evidence type="ECO:0000313" key="1">
    <source>
        <dbReference type="EMBL" id="KAG0425220.1"/>
    </source>
</evidence>
<evidence type="ECO:0000313" key="2">
    <source>
        <dbReference type="Proteomes" id="UP000805193"/>
    </source>
</evidence>
<comment type="caution">
    <text evidence="1">The sequence shown here is derived from an EMBL/GenBank/DDBJ whole genome shotgun (WGS) entry which is preliminary data.</text>
</comment>